<dbReference type="OrthoDB" id="9810980at2"/>
<dbReference type="PANTHER" id="PTHR30386">
    <property type="entry name" value="MEMBRANE FUSION SUBUNIT OF EMRAB-TOLC MULTIDRUG EFFLUX PUMP"/>
    <property type="match status" value="1"/>
</dbReference>
<dbReference type="Proteomes" id="UP000283063">
    <property type="component" value="Chromosome"/>
</dbReference>
<proteinExistence type="inferred from homology"/>
<keyword evidence="7" id="KW-1133">Transmembrane helix</keyword>
<evidence type="ECO:0000256" key="4">
    <source>
        <dbReference type="ARBA" id="ARBA00022475"/>
    </source>
</evidence>
<evidence type="ECO:0000256" key="9">
    <source>
        <dbReference type="RuleBase" id="RU365093"/>
    </source>
</evidence>
<evidence type="ECO:0000256" key="1">
    <source>
        <dbReference type="ARBA" id="ARBA00004377"/>
    </source>
</evidence>
<organism evidence="13 14">
    <name type="scientific">Parasedimentitalea marina</name>
    <dbReference type="NCBI Taxonomy" id="2483033"/>
    <lineage>
        <taxon>Bacteria</taxon>
        <taxon>Pseudomonadati</taxon>
        <taxon>Pseudomonadota</taxon>
        <taxon>Alphaproteobacteria</taxon>
        <taxon>Rhodobacterales</taxon>
        <taxon>Paracoccaceae</taxon>
        <taxon>Parasedimentitalea</taxon>
    </lineage>
</organism>
<evidence type="ECO:0000259" key="12">
    <source>
        <dbReference type="Pfam" id="PF26002"/>
    </source>
</evidence>
<gene>
    <name evidence="13" type="ORF">EBB79_18770</name>
</gene>
<dbReference type="AlphaFoldDB" id="A0A3T0N6R6"/>
<dbReference type="Gene3D" id="2.40.50.100">
    <property type="match status" value="1"/>
</dbReference>
<keyword evidence="14" id="KW-1185">Reference proteome</keyword>
<evidence type="ECO:0000256" key="3">
    <source>
        <dbReference type="ARBA" id="ARBA00022448"/>
    </source>
</evidence>
<dbReference type="PRINTS" id="PR01490">
    <property type="entry name" value="RTXTOXIND"/>
</dbReference>
<dbReference type="InterPro" id="IPR010129">
    <property type="entry name" value="T1SS_HlyD"/>
</dbReference>
<accession>A0A3T0N6R6</accession>
<dbReference type="Pfam" id="PF26002">
    <property type="entry name" value="Beta-barrel_AprE"/>
    <property type="match status" value="1"/>
</dbReference>
<dbReference type="RefSeq" id="WP_127750306.1">
    <property type="nucleotide sequence ID" value="NZ_CP033219.1"/>
</dbReference>
<reference evidence="13 14" key="1">
    <citation type="submission" date="2018-10" db="EMBL/GenBank/DDBJ databases">
        <title>Parasedimentitalea marina sp. nov., a psychrophilic bacterium isolated from deep seawater of the New Britain Trench.</title>
        <authorList>
            <person name="Cao J."/>
        </authorList>
    </citation>
    <scope>NUCLEOTIDE SEQUENCE [LARGE SCALE GENOMIC DNA]</scope>
    <source>
        <strain evidence="13 14">W43</strain>
    </source>
</reference>
<evidence type="ECO:0000256" key="7">
    <source>
        <dbReference type="ARBA" id="ARBA00022989"/>
    </source>
</evidence>
<evidence type="ECO:0000256" key="8">
    <source>
        <dbReference type="ARBA" id="ARBA00023136"/>
    </source>
</evidence>
<keyword evidence="10" id="KW-0175">Coiled coil</keyword>
<dbReference type="NCBIfam" id="TIGR01843">
    <property type="entry name" value="type_I_hlyD"/>
    <property type="match status" value="1"/>
</dbReference>
<dbReference type="GO" id="GO:0005886">
    <property type="term" value="C:plasma membrane"/>
    <property type="evidence" value="ECO:0007669"/>
    <property type="project" value="UniProtKB-SubCell"/>
</dbReference>
<dbReference type="GO" id="GO:0015031">
    <property type="term" value="P:protein transport"/>
    <property type="evidence" value="ECO:0007669"/>
    <property type="project" value="InterPro"/>
</dbReference>
<evidence type="ECO:0000256" key="6">
    <source>
        <dbReference type="ARBA" id="ARBA00022692"/>
    </source>
</evidence>
<evidence type="ECO:0000256" key="2">
    <source>
        <dbReference type="ARBA" id="ARBA00009477"/>
    </source>
</evidence>
<dbReference type="PANTHER" id="PTHR30386:SF17">
    <property type="entry name" value="ALKALINE PROTEASE SECRETION PROTEIN APRE"/>
    <property type="match status" value="1"/>
</dbReference>
<dbReference type="Gene3D" id="2.40.30.170">
    <property type="match status" value="1"/>
</dbReference>
<protein>
    <recommendedName>
        <fullName evidence="9">Membrane fusion protein (MFP) family protein</fullName>
    </recommendedName>
</protein>
<keyword evidence="8" id="KW-0472">Membrane</keyword>
<sequence>MSEENTWSARRPIIIGLVGLFLLVGGFGTWSVMSSIAGAVVASGRIEVDQNRQVVQHLDGGIVSDILVQEGDTVAQGALLLRLDANRLQSQLVITEGQLFEIVARRGRLEAERDETDGITFEPDLIELALARPEVDEFMAGQTRLFIARQDSAAREIEQLEKRRAQIRDQIVGVKAQQESMVLQLELIGEELKNQQTLLDRGLAQAGTVLNLRRTSADLQGSLGELIATEAQAEGRITETEIEILKLGTRQREEAITRLRDLRYQELELVETRRSLIEQLERLDIKAPVSGIVYGLQVHTPRSVIRPAEPVLYLVPQDRPLVVAAQVSPINIDEVYVGQSVTLRFSTLDQRATPDLFGIVTLISADAFEDETSRQSYYRAEIELKEGEITKLPEGVVLVPGMPVESYIRTADHSPLSYLIKPLADYFVKAFRES</sequence>
<feature type="domain" description="AprE-like beta-barrel" evidence="12">
    <location>
        <begin position="321"/>
        <end position="410"/>
    </location>
</feature>
<keyword evidence="6" id="KW-0812">Transmembrane</keyword>
<evidence type="ECO:0000259" key="11">
    <source>
        <dbReference type="Pfam" id="PF25994"/>
    </source>
</evidence>
<dbReference type="InterPro" id="IPR058781">
    <property type="entry name" value="HH_AprE-like"/>
</dbReference>
<keyword evidence="4 9" id="KW-1003">Cell membrane</keyword>
<dbReference type="Pfam" id="PF25994">
    <property type="entry name" value="HH_AprE"/>
    <property type="match status" value="1"/>
</dbReference>
<dbReference type="InterPro" id="IPR050739">
    <property type="entry name" value="MFP"/>
</dbReference>
<dbReference type="InterPro" id="IPR058982">
    <property type="entry name" value="Beta-barrel_AprE"/>
</dbReference>
<evidence type="ECO:0000313" key="14">
    <source>
        <dbReference type="Proteomes" id="UP000283063"/>
    </source>
</evidence>
<keyword evidence="5 9" id="KW-0997">Cell inner membrane</keyword>
<keyword evidence="3 9" id="KW-0813">Transport</keyword>
<feature type="domain" description="AprE-like long alpha-helical hairpin" evidence="11">
    <location>
        <begin position="89"/>
        <end position="276"/>
    </location>
</feature>
<feature type="coiled-coil region" evidence="10">
    <location>
        <begin position="150"/>
        <end position="177"/>
    </location>
</feature>
<dbReference type="EMBL" id="CP033219">
    <property type="protein sequence ID" value="AZV79718.1"/>
    <property type="molecule type" value="Genomic_DNA"/>
</dbReference>
<comment type="similarity">
    <text evidence="2 9">Belongs to the membrane fusion protein (MFP) (TC 8.A.1) family.</text>
</comment>
<evidence type="ECO:0000256" key="10">
    <source>
        <dbReference type="SAM" id="Coils"/>
    </source>
</evidence>
<dbReference type="KEGG" id="sedi:EBB79_18770"/>
<evidence type="ECO:0000256" key="5">
    <source>
        <dbReference type="ARBA" id="ARBA00022519"/>
    </source>
</evidence>
<comment type="subcellular location">
    <subcellularLocation>
        <location evidence="1 9">Cell inner membrane</location>
        <topology evidence="1 9">Single-pass membrane protein</topology>
    </subcellularLocation>
</comment>
<evidence type="ECO:0000313" key="13">
    <source>
        <dbReference type="EMBL" id="AZV79718.1"/>
    </source>
</evidence>
<name>A0A3T0N6R6_9RHOB</name>